<name>A0A0A1GWK3_9LACO</name>
<dbReference type="InterPro" id="IPR000883">
    <property type="entry name" value="Cyt_C_Oxase_1"/>
</dbReference>
<dbReference type="PANTHER" id="PTHR10422">
    <property type="entry name" value="CYTOCHROME C OXIDASE SUBUNIT 1"/>
    <property type="match status" value="1"/>
</dbReference>
<feature type="transmembrane region" description="Helical" evidence="3">
    <location>
        <begin position="461"/>
        <end position="483"/>
    </location>
</feature>
<dbReference type="GO" id="GO:0009060">
    <property type="term" value="P:aerobic respiration"/>
    <property type="evidence" value="ECO:0007669"/>
    <property type="project" value="InterPro"/>
</dbReference>
<evidence type="ECO:0000256" key="3">
    <source>
        <dbReference type="SAM" id="Phobius"/>
    </source>
</evidence>
<feature type="transmembrane region" description="Helical" evidence="3">
    <location>
        <begin position="560"/>
        <end position="581"/>
    </location>
</feature>
<feature type="transmembrane region" description="Helical" evidence="3">
    <location>
        <begin position="495"/>
        <end position="519"/>
    </location>
</feature>
<keyword evidence="2" id="KW-0249">Electron transport</keyword>
<sequence>MNNQGQGEHTYRRLTKVLLITLAAVFSILIAGGFLIFKNEAPRPQKMVDPTGTTVISHSQLLSGQAVYEKYGLTDYGTLLGNGSYLGPDYTAESLHVYLRGMDHYYANKLYGKSYNSISEFRQDAIKDKVKKEIRVNRYHKSSDTLTLTTAQAAGVNYLQKYYRHEFVNNPRQAGLPENMINQKTTDEFMSNGNKVDQLTSYFFWTAWVSSTNRPNREFTYTNNWPYDLDAGNVMPAEAMIWTAISVAVLVAGVGIVIWFQRRYHFDMDAAYSKGKMPVVNADAPITTSQRKAAKYFVIVMLMFIVQILLGALMAHYYTDNSFFGIDLQNIWPFNLAKSWHLQLAIFWIATSWLGAGVYLTPRVLGREPKHQGVLVDILFWALIVVVGGSMLGEWGSILNWKFFNHNWWLFGHFGWEYIELGKFWQILLIIGMLLWVVILMRGFIPKMRQKMANPDRTRLVSLLFMGSIAIPAFYLATLFILPNSHVTFADYWRWWIVHLWVEGIFESFAVILIGYLMVDLKLTTIKSTIRALYFQLVLLLGSGVIGMGHHYFWEGDHSIWLALGACFSAMEVVPLCLLIWEAWTHYRVVRDSGVVFPYKPTFTFLAWTGIWNVIGAGALGFLINAPAINYFEHGTQWTSAHAHTSMAGVYGMLSLAIMLFVLRNVSKKEVWTPKLNKMINWSAWLMNLGLAGMAIIALLPVGYLQLADALKHGYWHARLLSFYRTSPVVELLWARIVPDTVFIIGAVIMLIVVVKIFFNLKPATADDGDVQE</sequence>
<feature type="transmembrane region" description="Helical" evidence="3">
    <location>
        <begin position="296"/>
        <end position="319"/>
    </location>
</feature>
<organism evidence="5 6">
    <name type="scientific">Paucilactobacillus hokkaidonensis JCM 18461</name>
    <dbReference type="NCBI Taxonomy" id="1291742"/>
    <lineage>
        <taxon>Bacteria</taxon>
        <taxon>Bacillati</taxon>
        <taxon>Bacillota</taxon>
        <taxon>Bacilli</taxon>
        <taxon>Lactobacillales</taxon>
        <taxon>Lactobacillaceae</taxon>
        <taxon>Paucilactobacillus</taxon>
    </lineage>
</organism>
<feature type="transmembrane region" description="Helical" evidence="3">
    <location>
        <begin position="17"/>
        <end position="37"/>
    </location>
</feature>
<dbReference type="AlphaFoldDB" id="A0A0A1GWK3"/>
<dbReference type="PANTHER" id="PTHR10422:SF38">
    <property type="entry name" value="CYTOCHROME B SUBUNIT OF NITRIC OXIDE REDUCTASE"/>
    <property type="match status" value="1"/>
</dbReference>
<dbReference type="Pfam" id="PF22085">
    <property type="entry name" value="NorB_cytochrome_c-like"/>
    <property type="match status" value="1"/>
</dbReference>
<dbReference type="Proteomes" id="UP000031620">
    <property type="component" value="Chromosome"/>
</dbReference>
<gene>
    <name evidence="5" type="ORF">LOOC260_118940</name>
</gene>
<keyword evidence="1" id="KW-0813">Transport</keyword>
<feature type="transmembrane region" description="Helical" evidence="3">
    <location>
        <begin position="424"/>
        <end position="441"/>
    </location>
</feature>
<feature type="transmembrane region" description="Helical" evidence="3">
    <location>
        <begin position="684"/>
        <end position="707"/>
    </location>
</feature>
<proteinExistence type="predicted"/>
<dbReference type="SUPFAM" id="SSF81442">
    <property type="entry name" value="Cytochrome c oxidase subunit I-like"/>
    <property type="match status" value="1"/>
</dbReference>
<dbReference type="RefSeq" id="WP_041094444.1">
    <property type="nucleotide sequence ID" value="NZ_AP014680.1"/>
</dbReference>
<feature type="domain" description="Cytochrome oxidase subunit I profile" evidence="4">
    <location>
        <begin position="296"/>
        <end position="773"/>
    </location>
</feature>
<evidence type="ECO:0000256" key="1">
    <source>
        <dbReference type="ARBA" id="ARBA00022660"/>
    </source>
</evidence>
<evidence type="ECO:0000259" key="4">
    <source>
        <dbReference type="PROSITE" id="PS50855"/>
    </source>
</evidence>
<dbReference type="EMBL" id="AP014680">
    <property type="protein sequence ID" value="BAP86400.1"/>
    <property type="molecule type" value="Genomic_DNA"/>
</dbReference>
<keyword evidence="3" id="KW-1133">Transmembrane helix</keyword>
<feature type="transmembrane region" description="Helical" evidence="3">
    <location>
        <begin position="602"/>
        <end position="624"/>
    </location>
</feature>
<dbReference type="Pfam" id="PF00115">
    <property type="entry name" value="COX1"/>
    <property type="match status" value="1"/>
</dbReference>
<keyword evidence="3" id="KW-0472">Membrane</keyword>
<reference evidence="5 6" key="1">
    <citation type="submission" date="2014-11" db="EMBL/GenBank/DDBJ databases">
        <title>Complete genome sequence and analysis of Lactobacillus hokkaidonensis LOOC260T.</title>
        <authorList>
            <person name="Tanizawa Y."/>
            <person name="Tohno M."/>
            <person name="Kaminuma E."/>
            <person name="Nakamura Y."/>
            <person name="Arita M."/>
        </authorList>
    </citation>
    <scope>NUCLEOTIDE SEQUENCE [LARGE SCALE GENOMIC DNA]</scope>
    <source>
        <strain evidence="5 6">LOOC260</strain>
    </source>
</reference>
<dbReference type="HOGENOM" id="CLU_021582_0_0_9"/>
<evidence type="ECO:0000256" key="2">
    <source>
        <dbReference type="ARBA" id="ARBA00022982"/>
    </source>
</evidence>
<dbReference type="Gene3D" id="1.20.210.10">
    <property type="entry name" value="Cytochrome c oxidase-like, subunit I domain"/>
    <property type="match status" value="1"/>
</dbReference>
<protein>
    <submittedName>
        <fullName evidence="5">Nitric oxide reductase</fullName>
    </submittedName>
</protein>
<dbReference type="InterPro" id="IPR036927">
    <property type="entry name" value="Cyt_c_oxase-like_su1_sf"/>
</dbReference>
<dbReference type="GO" id="GO:0020037">
    <property type="term" value="F:heme binding"/>
    <property type="evidence" value="ECO:0007669"/>
    <property type="project" value="InterPro"/>
</dbReference>
<feature type="transmembrane region" description="Helical" evidence="3">
    <location>
        <begin position="373"/>
        <end position="393"/>
    </location>
</feature>
<keyword evidence="1" id="KW-0679">Respiratory chain</keyword>
<evidence type="ECO:0000313" key="6">
    <source>
        <dbReference type="Proteomes" id="UP000031620"/>
    </source>
</evidence>
<feature type="transmembrane region" description="Helical" evidence="3">
    <location>
        <begin position="531"/>
        <end position="554"/>
    </location>
</feature>
<feature type="transmembrane region" description="Helical" evidence="3">
    <location>
        <begin position="339"/>
        <end position="361"/>
    </location>
</feature>
<feature type="transmembrane region" description="Helical" evidence="3">
    <location>
        <begin position="239"/>
        <end position="260"/>
    </location>
</feature>
<dbReference type="KEGG" id="lho:LOOC260_118940"/>
<dbReference type="GO" id="GO:0016020">
    <property type="term" value="C:membrane"/>
    <property type="evidence" value="ECO:0007669"/>
    <property type="project" value="InterPro"/>
</dbReference>
<dbReference type="GO" id="GO:0004129">
    <property type="term" value="F:cytochrome-c oxidase activity"/>
    <property type="evidence" value="ECO:0007669"/>
    <property type="project" value="InterPro"/>
</dbReference>
<feature type="transmembrane region" description="Helical" evidence="3">
    <location>
        <begin position="644"/>
        <end position="663"/>
    </location>
</feature>
<evidence type="ECO:0000313" key="5">
    <source>
        <dbReference type="EMBL" id="BAP86400.1"/>
    </source>
</evidence>
<dbReference type="InterPro" id="IPR023616">
    <property type="entry name" value="Cyt_c_oxase-like_su1_dom"/>
</dbReference>
<dbReference type="PROSITE" id="PS50855">
    <property type="entry name" value="COX1"/>
    <property type="match status" value="1"/>
</dbReference>
<feature type="transmembrane region" description="Helical" evidence="3">
    <location>
        <begin position="741"/>
        <end position="759"/>
    </location>
</feature>
<dbReference type="InterPro" id="IPR054309">
    <property type="entry name" value="NorB_cytochrome_c-like"/>
</dbReference>
<keyword evidence="3" id="KW-0812">Transmembrane</keyword>
<accession>A0A0A1GWK3</accession>